<dbReference type="InterPro" id="IPR003346">
    <property type="entry name" value="Transposase_20"/>
</dbReference>
<evidence type="ECO:0000313" key="3">
    <source>
        <dbReference type="EMBL" id="RNG38103.1"/>
    </source>
</evidence>
<keyword evidence="4" id="KW-1185">Reference proteome</keyword>
<dbReference type="PANTHER" id="PTHR33055">
    <property type="entry name" value="TRANSPOSASE FOR INSERTION SEQUENCE ELEMENT IS1111A"/>
    <property type="match status" value="1"/>
</dbReference>
<dbReference type="GO" id="GO:0006313">
    <property type="term" value="P:DNA transposition"/>
    <property type="evidence" value="ECO:0007669"/>
    <property type="project" value="InterPro"/>
</dbReference>
<dbReference type="Pfam" id="PF02371">
    <property type="entry name" value="Transposase_20"/>
    <property type="match status" value="1"/>
</dbReference>
<evidence type="ECO:0000313" key="4">
    <source>
        <dbReference type="Proteomes" id="UP000275401"/>
    </source>
</evidence>
<dbReference type="InterPro" id="IPR002525">
    <property type="entry name" value="Transp_IS110-like_N"/>
</dbReference>
<dbReference type="Pfam" id="PF01548">
    <property type="entry name" value="DEDD_Tnp_IS110"/>
    <property type="match status" value="1"/>
</dbReference>
<dbReference type="InterPro" id="IPR047650">
    <property type="entry name" value="Transpos_IS110"/>
</dbReference>
<protein>
    <submittedName>
        <fullName evidence="3">IS110 family transposase</fullName>
    </submittedName>
</protein>
<dbReference type="GO" id="GO:0004803">
    <property type="term" value="F:transposase activity"/>
    <property type="evidence" value="ECO:0007669"/>
    <property type="project" value="InterPro"/>
</dbReference>
<reference evidence="3 4" key="1">
    <citation type="submission" date="2018-11" db="EMBL/GenBank/DDBJ databases">
        <title>The Potential of Streptomyces as Biocontrol Agents against the Tomato grey mould, Botrytis cinerea (Gray mold) Frontiers in Microbiology.</title>
        <authorList>
            <person name="Li D."/>
        </authorList>
    </citation>
    <scope>NUCLEOTIDE SEQUENCE [LARGE SCALE GENOMIC DNA]</scope>
    <source>
        <strain evidence="3 4">NEAU-LD23</strain>
    </source>
</reference>
<dbReference type="PANTHER" id="PTHR33055:SF3">
    <property type="entry name" value="PUTATIVE TRANSPOSASE FOR IS117-RELATED"/>
    <property type="match status" value="1"/>
</dbReference>
<name>A0A3M8XCB0_9ACTN</name>
<comment type="caution">
    <text evidence="3">The sequence shown here is derived from an EMBL/GenBank/DDBJ whole genome shotgun (WGS) entry which is preliminary data.</text>
</comment>
<evidence type="ECO:0000259" key="1">
    <source>
        <dbReference type="Pfam" id="PF01548"/>
    </source>
</evidence>
<organism evidence="3 4">
    <name type="scientific">Streptomyces botrytidirepellens</name>
    <dbReference type="NCBI Taxonomy" id="2486417"/>
    <lineage>
        <taxon>Bacteria</taxon>
        <taxon>Bacillati</taxon>
        <taxon>Actinomycetota</taxon>
        <taxon>Actinomycetes</taxon>
        <taxon>Kitasatosporales</taxon>
        <taxon>Streptomycetaceae</taxon>
        <taxon>Streptomyces</taxon>
    </lineage>
</organism>
<feature type="domain" description="Transposase IS110-like N-terminal" evidence="1">
    <location>
        <begin position="6"/>
        <end position="163"/>
    </location>
</feature>
<dbReference type="GO" id="GO:0003677">
    <property type="term" value="F:DNA binding"/>
    <property type="evidence" value="ECO:0007669"/>
    <property type="project" value="InterPro"/>
</dbReference>
<dbReference type="AlphaFoldDB" id="A0A3M8XCB0"/>
<sequence>MTSVFCGIDWASDHHDIALLDETGALLAKLRIDDSPQGLTQLLDLMARHGDAPDNPIPVAIETSHGLLVACLRATRRPVYVINPLTAARYRDRYALSRKKSDHLDAKVLAQILRTDPAEHRPLPADSHLAQAITVLARAQQDAVWDRVQTGNRLRSHLREYFPAFLTVFRHFREGLASTVSRTLLAAAPTPTQAAQLTRPQLRSILKRAGRQREITSEVERLHTLLREPQMHQPPLVEQAMGTKTLALLRQFDAACTSADDLEAAVVDAFTAHEDAELITSFPGLGHLTGARVLAELGDDHTRFANARALKAYAGSAPITRSSGRKTTVLARHIKNQRLASAGYIWAFAALTASAGARAHYDRRRTAEERHIAAQRNLFNRLLGCLHHCLTHHIPYDEQTAFPDTA</sequence>
<dbReference type="EMBL" id="RIBZ01000028">
    <property type="protein sequence ID" value="RNG38103.1"/>
    <property type="molecule type" value="Genomic_DNA"/>
</dbReference>
<dbReference type="RefSeq" id="WP_123098252.1">
    <property type="nucleotide sequence ID" value="NZ_RIBZ01000028.1"/>
</dbReference>
<gene>
    <name evidence="3" type="ORF">EEJ42_01670</name>
</gene>
<feature type="domain" description="Transposase IS116/IS110/IS902 C-terminal" evidence="2">
    <location>
        <begin position="276"/>
        <end position="361"/>
    </location>
</feature>
<evidence type="ECO:0000259" key="2">
    <source>
        <dbReference type="Pfam" id="PF02371"/>
    </source>
</evidence>
<proteinExistence type="predicted"/>
<dbReference type="Proteomes" id="UP000275401">
    <property type="component" value="Unassembled WGS sequence"/>
</dbReference>
<accession>A0A3M8XCB0</accession>
<dbReference type="NCBIfam" id="NF033542">
    <property type="entry name" value="transpos_IS110"/>
    <property type="match status" value="1"/>
</dbReference>